<dbReference type="PANTHER" id="PTHR43798">
    <property type="entry name" value="MONOACYLGLYCEROL LIPASE"/>
    <property type="match status" value="1"/>
</dbReference>
<dbReference type="InterPro" id="IPR000073">
    <property type="entry name" value="AB_hydrolase_1"/>
</dbReference>
<evidence type="ECO:0000313" key="5">
    <source>
        <dbReference type="Proteomes" id="UP000295060"/>
    </source>
</evidence>
<evidence type="ECO:0000259" key="3">
    <source>
        <dbReference type="Pfam" id="PF00561"/>
    </source>
</evidence>
<dbReference type="InterPro" id="IPR029058">
    <property type="entry name" value="AB_hydrolase_fold"/>
</dbReference>
<evidence type="ECO:0000256" key="2">
    <source>
        <dbReference type="SAM" id="MobiDB-lite"/>
    </source>
</evidence>
<evidence type="ECO:0000256" key="1">
    <source>
        <dbReference type="ARBA" id="ARBA00022801"/>
    </source>
</evidence>
<dbReference type="Proteomes" id="UP000295060">
    <property type="component" value="Unassembled WGS sequence"/>
</dbReference>
<name>A0ABY2F749_9ACTN</name>
<protein>
    <submittedName>
        <fullName evidence="4">Pimeloyl-ACP methyl ester carboxylesterase</fullName>
    </submittedName>
</protein>
<dbReference type="Gene3D" id="3.40.50.1820">
    <property type="entry name" value="alpha/beta hydrolase"/>
    <property type="match status" value="1"/>
</dbReference>
<dbReference type="PANTHER" id="PTHR43798:SF31">
    <property type="entry name" value="AB HYDROLASE SUPERFAMILY PROTEIN YCLE"/>
    <property type="match status" value="1"/>
</dbReference>
<dbReference type="InterPro" id="IPR050266">
    <property type="entry name" value="AB_hydrolase_sf"/>
</dbReference>
<dbReference type="Pfam" id="PF00561">
    <property type="entry name" value="Abhydrolase_1"/>
    <property type="match status" value="1"/>
</dbReference>
<organism evidence="4 5">
    <name type="scientific">Kribbella pratensis</name>
    <dbReference type="NCBI Taxonomy" id="2512112"/>
    <lineage>
        <taxon>Bacteria</taxon>
        <taxon>Bacillati</taxon>
        <taxon>Actinomycetota</taxon>
        <taxon>Actinomycetes</taxon>
        <taxon>Propionibacteriales</taxon>
        <taxon>Kribbellaceae</taxon>
        <taxon>Kribbella</taxon>
    </lineage>
</organism>
<comment type="caution">
    <text evidence="4">The sequence shown here is derived from an EMBL/GenBank/DDBJ whole genome shotgun (WGS) entry which is preliminary data.</text>
</comment>
<feature type="region of interest" description="Disordered" evidence="2">
    <location>
        <begin position="259"/>
        <end position="320"/>
    </location>
</feature>
<feature type="compositionally biased region" description="Polar residues" evidence="2">
    <location>
        <begin position="267"/>
        <end position="276"/>
    </location>
</feature>
<dbReference type="SUPFAM" id="SSF53474">
    <property type="entry name" value="alpha/beta-Hydrolases"/>
    <property type="match status" value="1"/>
</dbReference>
<feature type="domain" description="AB hydrolase-1" evidence="3">
    <location>
        <begin position="22"/>
        <end position="119"/>
    </location>
</feature>
<dbReference type="RefSeq" id="WP_134132329.1">
    <property type="nucleotide sequence ID" value="NZ_SODU01000004.1"/>
</dbReference>
<evidence type="ECO:0000313" key="4">
    <source>
        <dbReference type="EMBL" id="TDW84209.1"/>
    </source>
</evidence>
<dbReference type="PRINTS" id="PR00111">
    <property type="entry name" value="ABHYDROLASE"/>
</dbReference>
<keyword evidence="1" id="KW-0378">Hydrolase</keyword>
<sequence length="320" mass="33309">MAANVEARGVPIWLSDTGTGDPLLLVHGWGGDSRAWSGLNFAGRRVITVDLRGHGRSPVLRHGYRPADYAADLTALVERLGLGPVVAVGHSMGGQIVAELALERPDLVTAVVVIDPAYGADEAEAATFEQRLAALRSDGAEAAIRQLGLPAGAVRDQLLATPGHVLAESYAGMYTDPDAFGARPAATARLAALTQPLLCIRPTPAMAAWDIGLSLPYGSRVVLWNGCGHFLHHERPAQFVDLVESWLASLPDAFACSAEEDPRARTATESGSSTPLPSARASAGSSNSSVPATPSRSSSATSPGRRVPSSPSSNGRSTKL</sequence>
<reference evidence="4 5" key="1">
    <citation type="submission" date="2019-03" db="EMBL/GenBank/DDBJ databases">
        <title>Genomic Encyclopedia of Type Strains, Phase III (KMG-III): the genomes of soil and plant-associated and newly described type strains.</title>
        <authorList>
            <person name="Whitman W."/>
        </authorList>
    </citation>
    <scope>NUCLEOTIDE SEQUENCE [LARGE SCALE GENOMIC DNA]</scope>
    <source>
        <strain evidence="4 5">VKMAc-2574</strain>
    </source>
</reference>
<accession>A0ABY2F749</accession>
<feature type="compositionally biased region" description="Low complexity" evidence="2">
    <location>
        <begin position="278"/>
        <end position="320"/>
    </location>
</feature>
<gene>
    <name evidence="4" type="ORF">EV137_7016</name>
</gene>
<keyword evidence="5" id="KW-1185">Reference proteome</keyword>
<proteinExistence type="predicted"/>
<dbReference type="EMBL" id="SODU01000004">
    <property type="protein sequence ID" value="TDW84209.1"/>
    <property type="molecule type" value="Genomic_DNA"/>
</dbReference>